<protein>
    <submittedName>
        <fullName evidence="2">Uncharacterized protein</fullName>
    </submittedName>
</protein>
<evidence type="ECO:0000256" key="1">
    <source>
        <dbReference type="SAM" id="MobiDB-lite"/>
    </source>
</evidence>
<feature type="region of interest" description="Disordered" evidence="1">
    <location>
        <begin position="94"/>
        <end position="121"/>
    </location>
</feature>
<feature type="compositionally biased region" description="Basic and acidic residues" evidence="1">
    <location>
        <begin position="1"/>
        <end position="15"/>
    </location>
</feature>
<keyword evidence="3" id="KW-1185">Reference proteome</keyword>
<accession>A0A314UUV3</accession>
<dbReference type="AlphaFoldDB" id="A0A314UUV3"/>
<evidence type="ECO:0000313" key="3">
    <source>
        <dbReference type="Proteomes" id="UP000250321"/>
    </source>
</evidence>
<name>A0A314UUV3_PRUYE</name>
<comment type="caution">
    <text evidence="2">The sequence shown here is derived from an EMBL/GenBank/DDBJ whole genome shotgun (WGS) entry which is preliminary data.</text>
</comment>
<evidence type="ECO:0000313" key="2">
    <source>
        <dbReference type="EMBL" id="PQM40314.1"/>
    </source>
</evidence>
<dbReference type="EMBL" id="PJQY01003090">
    <property type="protein sequence ID" value="PQM40314.1"/>
    <property type="molecule type" value="Genomic_DNA"/>
</dbReference>
<organism evidence="2 3">
    <name type="scientific">Prunus yedoensis var. nudiflora</name>
    <dbReference type="NCBI Taxonomy" id="2094558"/>
    <lineage>
        <taxon>Eukaryota</taxon>
        <taxon>Viridiplantae</taxon>
        <taxon>Streptophyta</taxon>
        <taxon>Embryophyta</taxon>
        <taxon>Tracheophyta</taxon>
        <taxon>Spermatophyta</taxon>
        <taxon>Magnoliopsida</taxon>
        <taxon>eudicotyledons</taxon>
        <taxon>Gunneridae</taxon>
        <taxon>Pentapetalae</taxon>
        <taxon>rosids</taxon>
        <taxon>fabids</taxon>
        <taxon>Rosales</taxon>
        <taxon>Rosaceae</taxon>
        <taxon>Amygdaloideae</taxon>
        <taxon>Amygdaleae</taxon>
        <taxon>Prunus</taxon>
    </lineage>
</organism>
<gene>
    <name evidence="2" type="ORF">Pyn_22914</name>
</gene>
<reference evidence="2 3" key="1">
    <citation type="submission" date="2018-02" db="EMBL/GenBank/DDBJ databases">
        <title>Draft genome of wild Prunus yedoensis var. nudiflora.</title>
        <authorList>
            <person name="Baek S."/>
            <person name="Kim J.-H."/>
            <person name="Choi K."/>
            <person name="Kim G.-B."/>
            <person name="Cho A."/>
            <person name="Jang H."/>
            <person name="Shin C.-H."/>
            <person name="Yu H.-J."/>
            <person name="Mun J.-H."/>
        </authorList>
    </citation>
    <scope>NUCLEOTIDE SEQUENCE [LARGE SCALE GENOMIC DNA]</scope>
    <source>
        <strain evidence="3">cv. Jeju island</strain>
        <tissue evidence="2">Leaf</tissue>
    </source>
</reference>
<proteinExistence type="predicted"/>
<dbReference type="Proteomes" id="UP000250321">
    <property type="component" value="Unassembled WGS sequence"/>
</dbReference>
<feature type="region of interest" description="Disordered" evidence="1">
    <location>
        <begin position="1"/>
        <end position="57"/>
    </location>
</feature>
<sequence>MGKKDTSNRYSERNDITTPNSLDSGIEPSPISDVHRSSTAEGQGASGGTKLKGDGHNLGNIKINGNTITALNGESDVGMSMFHNINYNCETASTRDHGKAAGGSSSAQGQGGGGGTKPKVGFLKPEKLSIRHDIKDNTIVARNSQKVGIQDFGNIKYNCGSFVSRLLDLLD</sequence>